<evidence type="ECO:0000256" key="5">
    <source>
        <dbReference type="ARBA" id="ARBA00048539"/>
    </source>
</evidence>
<reference evidence="8" key="1">
    <citation type="submission" date="2022-11" db="EMBL/GenBank/DDBJ databases">
        <title>Draft genome of Mycoplasma arginini isolated from fly.</title>
        <authorList>
            <person name="Severgnini M."/>
            <person name="Gioia G."/>
            <person name="Cremonesi P."/>
            <person name="Moroni P."/>
            <person name="Addis M.F."/>
            <person name="Castiglioni B."/>
        </authorList>
    </citation>
    <scope>NUCLEOTIDE SEQUENCE</scope>
    <source>
        <strain evidence="8">QMP CG1-1632</strain>
    </source>
</reference>
<dbReference type="RefSeq" id="WP_004416385.1">
    <property type="nucleotide sequence ID" value="NZ_AP014657.1"/>
</dbReference>
<dbReference type="PANTHER" id="PTHR43033:SF1">
    <property type="entry name" value="TRNA(ILE)-LYSIDINE SYNTHASE-RELATED"/>
    <property type="match status" value="1"/>
</dbReference>
<comment type="similarity">
    <text evidence="6">Belongs to the tRNA(Ile)-lysidine synthase family.</text>
</comment>
<dbReference type="SUPFAM" id="SSF52402">
    <property type="entry name" value="Adenine nucleotide alpha hydrolases-like"/>
    <property type="match status" value="1"/>
</dbReference>
<dbReference type="NCBIfam" id="TIGR02432">
    <property type="entry name" value="lysidine_TilS_N"/>
    <property type="match status" value="1"/>
</dbReference>
<evidence type="ECO:0000256" key="3">
    <source>
        <dbReference type="ARBA" id="ARBA00022741"/>
    </source>
</evidence>
<dbReference type="Proteomes" id="UP001162175">
    <property type="component" value="Unassembled WGS sequence"/>
</dbReference>
<evidence type="ECO:0000256" key="2">
    <source>
        <dbReference type="ARBA" id="ARBA00022694"/>
    </source>
</evidence>
<dbReference type="GO" id="GO:0032267">
    <property type="term" value="F:tRNA(Ile)-lysidine synthase activity"/>
    <property type="evidence" value="ECO:0007669"/>
    <property type="project" value="UniProtKB-EC"/>
</dbReference>
<evidence type="ECO:0000256" key="4">
    <source>
        <dbReference type="ARBA" id="ARBA00022840"/>
    </source>
</evidence>
<name>A0AA43QW69_MYCAR</name>
<dbReference type="GeneID" id="80703547"/>
<dbReference type="Pfam" id="PF01171">
    <property type="entry name" value="ATP_bind_3"/>
    <property type="match status" value="1"/>
</dbReference>
<dbReference type="InterPro" id="IPR012795">
    <property type="entry name" value="tRNA_Ile_lys_synt_N"/>
</dbReference>
<comment type="function">
    <text evidence="6">Ligates lysine onto the cytidine present at position 34 of the AUA codon-specific tRNA(Ile) that contains the anticodon CAU, in an ATP-dependent manner. Cytidine is converted to lysidine, thus changing the amino acid specificity of the tRNA from methionine to isoleucine.</text>
</comment>
<comment type="caution">
    <text evidence="8">The sequence shown here is derived from an EMBL/GenBank/DDBJ whole genome shotgun (WGS) entry which is preliminary data.</text>
</comment>
<dbReference type="InterPro" id="IPR012094">
    <property type="entry name" value="tRNA_Ile_lys_synt"/>
</dbReference>
<dbReference type="AlphaFoldDB" id="A0AA43QW69"/>
<dbReference type="PANTHER" id="PTHR43033">
    <property type="entry name" value="TRNA(ILE)-LYSIDINE SYNTHASE-RELATED"/>
    <property type="match status" value="1"/>
</dbReference>
<evidence type="ECO:0000259" key="7">
    <source>
        <dbReference type="Pfam" id="PF01171"/>
    </source>
</evidence>
<gene>
    <name evidence="6 8" type="primary">tilS</name>
    <name evidence="8" type="ORF">DCBHLPFO_00091</name>
</gene>
<dbReference type="EC" id="6.3.4.19" evidence="6"/>
<dbReference type="EMBL" id="JAPFAR010000001">
    <property type="protein sequence ID" value="MDI3349318.1"/>
    <property type="molecule type" value="Genomic_DNA"/>
</dbReference>
<dbReference type="GO" id="GO:0006400">
    <property type="term" value="P:tRNA modification"/>
    <property type="evidence" value="ECO:0007669"/>
    <property type="project" value="UniProtKB-UniRule"/>
</dbReference>
<comment type="domain">
    <text evidence="6">The N-terminal region contains the highly conserved SGGXDS motif, predicted to be a P-loop motif involved in ATP binding.</text>
</comment>
<dbReference type="GO" id="GO:0005524">
    <property type="term" value="F:ATP binding"/>
    <property type="evidence" value="ECO:0007669"/>
    <property type="project" value="UniProtKB-UniRule"/>
</dbReference>
<sequence>MENNFENLEQKFLFEFEKNNIDKSSTFILGISGGPDSMWLLNLMKNLNVIVACVNYNKRKDAWNDQKIVENFCSKNNIKCETLVLDKNQKYDGNFQKIARDQRYDFYQKIYNKYKASALILAHHKDDNLETYLFQKKSKRQPKNYGIANINQLLEMTIFRPMINLWFKDEILTFCNFFNIPYALDYTNFLPIYTRNKIRMELKEKTKIEKQELIDEMNFINKELEHKNLIVKDKYLNFKNSDYNYKLLDLDCEFINEILFEFLHDNIENVKVCKNKLNLFKNYIKSTKNFKHFKINNKNYVYKHHGQLKVDKI</sequence>
<keyword evidence="1 6" id="KW-0436">Ligase</keyword>
<evidence type="ECO:0000256" key="6">
    <source>
        <dbReference type="HAMAP-Rule" id="MF_01161"/>
    </source>
</evidence>
<dbReference type="GO" id="GO:0005737">
    <property type="term" value="C:cytoplasm"/>
    <property type="evidence" value="ECO:0007669"/>
    <property type="project" value="UniProtKB-SubCell"/>
</dbReference>
<comment type="subcellular location">
    <subcellularLocation>
        <location evidence="6">Cytoplasm</location>
    </subcellularLocation>
</comment>
<keyword evidence="3 6" id="KW-0547">Nucleotide-binding</keyword>
<keyword evidence="4 6" id="KW-0067">ATP-binding</keyword>
<protein>
    <recommendedName>
        <fullName evidence="6">tRNA(Ile)-lysidine synthase</fullName>
        <ecNumber evidence="6">6.3.4.19</ecNumber>
    </recommendedName>
    <alternativeName>
        <fullName evidence="6">tRNA(Ile)-2-lysyl-cytidine synthase</fullName>
    </alternativeName>
    <alternativeName>
        <fullName evidence="6">tRNA(Ile)-lysidine synthetase</fullName>
    </alternativeName>
</protein>
<keyword evidence="6" id="KW-0963">Cytoplasm</keyword>
<evidence type="ECO:0000256" key="1">
    <source>
        <dbReference type="ARBA" id="ARBA00022598"/>
    </source>
</evidence>
<comment type="catalytic activity">
    <reaction evidence="5 6">
        <text>cytidine(34) in tRNA(Ile2) + L-lysine + ATP = lysidine(34) in tRNA(Ile2) + AMP + diphosphate + H(+)</text>
        <dbReference type="Rhea" id="RHEA:43744"/>
        <dbReference type="Rhea" id="RHEA-COMP:10625"/>
        <dbReference type="Rhea" id="RHEA-COMP:10670"/>
        <dbReference type="ChEBI" id="CHEBI:15378"/>
        <dbReference type="ChEBI" id="CHEBI:30616"/>
        <dbReference type="ChEBI" id="CHEBI:32551"/>
        <dbReference type="ChEBI" id="CHEBI:33019"/>
        <dbReference type="ChEBI" id="CHEBI:82748"/>
        <dbReference type="ChEBI" id="CHEBI:83665"/>
        <dbReference type="ChEBI" id="CHEBI:456215"/>
        <dbReference type="EC" id="6.3.4.19"/>
    </reaction>
</comment>
<organism evidence="8 9">
    <name type="scientific">Mycoplasmopsis arginini</name>
    <name type="common">Mycoplasma arginini</name>
    <dbReference type="NCBI Taxonomy" id="2094"/>
    <lineage>
        <taxon>Bacteria</taxon>
        <taxon>Bacillati</taxon>
        <taxon>Mycoplasmatota</taxon>
        <taxon>Mycoplasmoidales</taxon>
        <taxon>Metamycoplasmataceae</taxon>
        <taxon>Mycoplasmopsis</taxon>
    </lineage>
</organism>
<dbReference type="InterPro" id="IPR014729">
    <property type="entry name" value="Rossmann-like_a/b/a_fold"/>
</dbReference>
<keyword evidence="2 6" id="KW-0819">tRNA processing</keyword>
<evidence type="ECO:0000313" key="9">
    <source>
        <dbReference type="Proteomes" id="UP001162175"/>
    </source>
</evidence>
<feature type="binding site" evidence="6">
    <location>
        <begin position="32"/>
        <end position="37"/>
    </location>
    <ligand>
        <name>ATP</name>
        <dbReference type="ChEBI" id="CHEBI:30616"/>
    </ligand>
</feature>
<dbReference type="InterPro" id="IPR011063">
    <property type="entry name" value="TilS/TtcA_N"/>
</dbReference>
<dbReference type="Gene3D" id="3.40.50.620">
    <property type="entry name" value="HUPs"/>
    <property type="match status" value="1"/>
</dbReference>
<proteinExistence type="inferred from homology"/>
<dbReference type="CDD" id="cd01992">
    <property type="entry name" value="TilS_N"/>
    <property type="match status" value="1"/>
</dbReference>
<evidence type="ECO:0000313" key="8">
    <source>
        <dbReference type="EMBL" id="MDI3349318.1"/>
    </source>
</evidence>
<accession>A0AA43QW69</accession>
<dbReference type="KEGG" id="marg:MARG145_0541"/>
<dbReference type="HAMAP" id="MF_01161">
    <property type="entry name" value="tRNA_Ile_lys_synt"/>
    <property type="match status" value="1"/>
</dbReference>
<feature type="domain" description="tRNA(Ile)-lysidine/2-thiocytidine synthase N-terminal" evidence="7">
    <location>
        <begin position="27"/>
        <end position="200"/>
    </location>
</feature>